<dbReference type="Gene3D" id="2.80.10.50">
    <property type="match status" value="1"/>
</dbReference>
<comment type="caution">
    <text evidence="4">The sequence shown here is derived from an EMBL/GenBank/DDBJ whole genome shotgun (WGS) entry which is preliminary data.</text>
</comment>
<dbReference type="InterPro" id="IPR035992">
    <property type="entry name" value="Ricin_B-like_lectins"/>
</dbReference>
<gene>
    <name evidence="4" type="ORF">FHR34_000006</name>
</gene>
<dbReference type="SMART" id="SM00458">
    <property type="entry name" value="RICIN"/>
    <property type="match status" value="1"/>
</dbReference>
<protein>
    <recommendedName>
        <fullName evidence="3">Ricin B lectin domain-containing protein</fullName>
    </recommendedName>
</protein>
<evidence type="ECO:0000313" key="5">
    <source>
        <dbReference type="Proteomes" id="UP000540506"/>
    </source>
</evidence>
<dbReference type="EMBL" id="JACHJV010000001">
    <property type="protein sequence ID" value="MBB4921013.1"/>
    <property type="molecule type" value="Genomic_DNA"/>
</dbReference>
<feature type="chain" id="PRO_5031249188" description="Ricin B lectin domain-containing protein" evidence="2">
    <location>
        <begin position="29"/>
        <end position="171"/>
    </location>
</feature>
<evidence type="ECO:0000313" key="4">
    <source>
        <dbReference type="EMBL" id="MBB4921013.1"/>
    </source>
</evidence>
<accession>A0A7W7VSR6</accession>
<evidence type="ECO:0000256" key="1">
    <source>
        <dbReference type="SAM" id="MobiDB-lite"/>
    </source>
</evidence>
<dbReference type="RefSeq" id="WP_184933410.1">
    <property type="nucleotide sequence ID" value="NZ_JACHJV010000001.1"/>
</dbReference>
<reference evidence="4 5" key="1">
    <citation type="submission" date="2020-08" db="EMBL/GenBank/DDBJ databases">
        <title>Sequencing the genomes of 1000 actinobacteria strains.</title>
        <authorList>
            <person name="Klenk H.-P."/>
        </authorList>
    </citation>
    <scope>NUCLEOTIDE SEQUENCE [LARGE SCALE GENOMIC DNA]</scope>
    <source>
        <strain evidence="4 5">DSM 41654</strain>
    </source>
</reference>
<dbReference type="SUPFAM" id="SSF50370">
    <property type="entry name" value="Ricin B-like lectins"/>
    <property type="match status" value="1"/>
</dbReference>
<keyword evidence="5" id="KW-1185">Reference proteome</keyword>
<dbReference type="Pfam" id="PF00652">
    <property type="entry name" value="Ricin_B_lectin"/>
    <property type="match status" value="1"/>
</dbReference>
<dbReference type="AlphaFoldDB" id="A0A7W7VSR6"/>
<name>A0A7W7VSR6_KITKI</name>
<evidence type="ECO:0000256" key="2">
    <source>
        <dbReference type="SAM" id="SignalP"/>
    </source>
</evidence>
<dbReference type="InterPro" id="IPR000772">
    <property type="entry name" value="Ricin_B_lectin"/>
</dbReference>
<evidence type="ECO:0000259" key="3">
    <source>
        <dbReference type="SMART" id="SM00458"/>
    </source>
</evidence>
<proteinExistence type="predicted"/>
<feature type="region of interest" description="Disordered" evidence="1">
    <location>
        <begin position="30"/>
        <end position="50"/>
    </location>
</feature>
<keyword evidence="2" id="KW-0732">Signal</keyword>
<organism evidence="4 5">
    <name type="scientific">Kitasatospora kifunensis</name>
    <name type="common">Streptomyces kifunensis</name>
    <dbReference type="NCBI Taxonomy" id="58351"/>
    <lineage>
        <taxon>Bacteria</taxon>
        <taxon>Bacillati</taxon>
        <taxon>Actinomycetota</taxon>
        <taxon>Actinomycetes</taxon>
        <taxon>Kitasatosporales</taxon>
        <taxon>Streptomycetaceae</taxon>
        <taxon>Kitasatospora</taxon>
    </lineage>
</organism>
<dbReference type="PROSITE" id="PS50231">
    <property type="entry name" value="RICIN_B_LECTIN"/>
    <property type="match status" value="1"/>
</dbReference>
<sequence>MARRSTAILLASLLASAALLSAPAVAQAAPASSGRTVHSTRAGPSVAGPTGRITTIRGWCLDVSGGNTTNGTPLQAYQCNGTPAQQWTVGTDGTLRALGKCMDVYGGLTNQNVAVQLYDCNGSGAQQWAVHNTDMLINPQSGLCLWTPGYGLQLRILRCLPGGDQEWRLPA</sequence>
<feature type="domain" description="Ricin B lectin" evidence="3">
    <location>
        <begin position="50"/>
        <end position="170"/>
    </location>
</feature>
<feature type="signal peptide" evidence="2">
    <location>
        <begin position="1"/>
        <end position="28"/>
    </location>
</feature>
<dbReference type="Proteomes" id="UP000540506">
    <property type="component" value="Unassembled WGS sequence"/>
</dbReference>